<comment type="similarity">
    <text evidence="2">Belongs to the UPF0382 family.</text>
</comment>
<reference evidence="8" key="1">
    <citation type="submission" date="2017-01" db="EMBL/GenBank/DDBJ databases">
        <authorList>
            <person name="Varghese N."/>
            <person name="Submissions S."/>
        </authorList>
    </citation>
    <scope>NUCLEOTIDE SEQUENCE [LARGE SCALE GENOMIC DNA]</scope>
    <source>
        <strain evidence="8">DSM 16176</strain>
    </source>
</reference>
<feature type="transmembrane region" description="Helical" evidence="6">
    <location>
        <begin position="69"/>
        <end position="89"/>
    </location>
</feature>
<keyword evidence="8" id="KW-1185">Reference proteome</keyword>
<comment type="subcellular location">
    <subcellularLocation>
        <location evidence="1">Membrane</location>
        <topology evidence="1">Multi-pass membrane protein</topology>
    </subcellularLocation>
</comment>
<keyword evidence="5 6" id="KW-0472">Membrane</keyword>
<dbReference type="GO" id="GO:0005886">
    <property type="term" value="C:plasma membrane"/>
    <property type="evidence" value="ECO:0007669"/>
    <property type="project" value="TreeGrafter"/>
</dbReference>
<name>A0A1N7M2R8_9BACL</name>
<dbReference type="PANTHER" id="PTHR43461">
    <property type="entry name" value="TRANSMEMBRANE PROTEIN 256"/>
    <property type="match status" value="1"/>
</dbReference>
<evidence type="ECO:0000313" key="7">
    <source>
        <dbReference type="EMBL" id="SIS80377.1"/>
    </source>
</evidence>
<evidence type="ECO:0000256" key="4">
    <source>
        <dbReference type="ARBA" id="ARBA00022989"/>
    </source>
</evidence>
<evidence type="ECO:0000256" key="2">
    <source>
        <dbReference type="ARBA" id="ARBA00009694"/>
    </source>
</evidence>
<evidence type="ECO:0000256" key="1">
    <source>
        <dbReference type="ARBA" id="ARBA00004141"/>
    </source>
</evidence>
<dbReference type="Proteomes" id="UP000186156">
    <property type="component" value="Unassembled WGS sequence"/>
</dbReference>
<dbReference type="EMBL" id="FTOO01000004">
    <property type="protein sequence ID" value="SIS80377.1"/>
    <property type="molecule type" value="Genomic_DNA"/>
</dbReference>
<evidence type="ECO:0000256" key="6">
    <source>
        <dbReference type="SAM" id="Phobius"/>
    </source>
</evidence>
<accession>A0A1N7M2R8</accession>
<feature type="transmembrane region" description="Helical" evidence="6">
    <location>
        <begin position="95"/>
        <end position="119"/>
    </location>
</feature>
<keyword evidence="4 6" id="KW-1133">Transmembrane helix</keyword>
<dbReference type="RefSeq" id="WP_076346315.1">
    <property type="nucleotide sequence ID" value="NZ_FTOO01000004.1"/>
</dbReference>
<keyword evidence="3 6" id="KW-0812">Transmembrane</keyword>
<evidence type="ECO:0000313" key="8">
    <source>
        <dbReference type="Proteomes" id="UP000186156"/>
    </source>
</evidence>
<gene>
    <name evidence="7" type="ORF">SAMN05421799_104181</name>
</gene>
<dbReference type="OrthoDB" id="9802121at2"/>
<dbReference type="Pfam" id="PF04241">
    <property type="entry name" value="DUF423"/>
    <property type="match status" value="1"/>
</dbReference>
<dbReference type="AlphaFoldDB" id="A0A1N7M2R8"/>
<dbReference type="PANTHER" id="PTHR43461:SF1">
    <property type="entry name" value="TRANSMEMBRANE PROTEIN 256"/>
    <property type="match status" value="1"/>
</dbReference>
<evidence type="ECO:0000256" key="5">
    <source>
        <dbReference type="ARBA" id="ARBA00023136"/>
    </source>
</evidence>
<proteinExistence type="inferred from homology"/>
<feature type="transmembrane region" description="Helical" evidence="6">
    <location>
        <begin position="45"/>
        <end position="62"/>
    </location>
</feature>
<evidence type="ECO:0000256" key="3">
    <source>
        <dbReference type="ARBA" id="ARBA00022692"/>
    </source>
</evidence>
<protein>
    <submittedName>
        <fullName evidence="7">Uncharacterized membrane protein YgdD, TMEM256/DUF423 family</fullName>
    </submittedName>
</protein>
<sequence>MGFAIWGGVFAFLAVALGAFGAHVLGDRLSAEMMSVYHTGDQYQMYHALALIAVGILLRLYPDSRLLPAAGWLFIAGIVLFSGSLYALSISGVKVLGAITPLGGVCFLVGWVLFVLALAR</sequence>
<dbReference type="InterPro" id="IPR006696">
    <property type="entry name" value="DUF423"/>
</dbReference>
<organism evidence="7 8">
    <name type="scientific">Alicyclobacillus vulcanalis</name>
    <dbReference type="NCBI Taxonomy" id="252246"/>
    <lineage>
        <taxon>Bacteria</taxon>
        <taxon>Bacillati</taxon>
        <taxon>Bacillota</taxon>
        <taxon>Bacilli</taxon>
        <taxon>Bacillales</taxon>
        <taxon>Alicyclobacillaceae</taxon>
        <taxon>Alicyclobacillus</taxon>
    </lineage>
</organism>